<feature type="chain" id="PRO_5034965417" description="Secreted protein" evidence="2">
    <location>
        <begin position="21"/>
        <end position="211"/>
    </location>
</feature>
<keyword evidence="2" id="KW-0732">Signal</keyword>
<evidence type="ECO:0008006" key="5">
    <source>
        <dbReference type="Google" id="ProtNLM"/>
    </source>
</evidence>
<protein>
    <recommendedName>
        <fullName evidence="5">Secreted protein</fullName>
    </recommendedName>
</protein>
<sequence>MTIAMLIAAVFVAFRPSAKIQGVGGAHRGCRDAAIRVEDGDDGREERFLLLSRQTNKNSFPRPTEPCHEVQTSPPPTLSLLDNPPRQVRRYDARADQPPNSRTPLGQPPSCFNIKTDGSVNYLASAYTTSPPIGVSPCIGWNYIETRLASPHHSCTEPPLIGSFSLRTVAARGITTSSEDEAQGATTIANDESNPPGRVRGKPLLFWTPGF</sequence>
<evidence type="ECO:0000256" key="1">
    <source>
        <dbReference type="SAM" id="MobiDB-lite"/>
    </source>
</evidence>
<feature type="compositionally biased region" description="Polar residues" evidence="1">
    <location>
        <begin position="184"/>
        <end position="193"/>
    </location>
</feature>
<reference evidence="3 4" key="1">
    <citation type="submission" date="2020-07" db="EMBL/GenBank/DDBJ databases">
        <title>Comparative genomics of pyrophilous fungi reveals a link between fire events and developmental genes.</title>
        <authorList>
            <consortium name="DOE Joint Genome Institute"/>
            <person name="Steindorff A.S."/>
            <person name="Carver A."/>
            <person name="Calhoun S."/>
            <person name="Stillman K."/>
            <person name="Liu H."/>
            <person name="Lipzen A."/>
            <person name="Pangilinan J."/>
            <person name="Labutti K."/>
            <person name="Bruns T.D."/>
            <person name="Grigoriev I.V."/>
        </authorList>
    </citation>
    <scope>NUCLEOTIDE SEQUENCE [LARGE SCALE GENOMIC DNA]</scope>
    <source>
        <strain evidence="3 4">CBS 144469</strain>
    </source>
</reference>
<feature type="region of interest" description="Disordered" evidence="1">
    <location>
        <begin position="176"/>
        <end position="197"/>
    </location>
</feature>
<name>A0A8H6M4G6_9AGAR</name>
<feature type="signal peptide" evidence="2">
    <location>
        <begin position="1"/>
        <end position="20"/>
    </location>
</feature>
<accession>A0A8H6M4G6</accession>
<evidence type="ECO:0000313" key="3">
    <source>
        <dbReference type="EMBL" id="KAF6751866.1"/>
    </source>
</evidence>
<feature type="region of interest" description="Disordered" evidence="1">
    <location>
        <begin position="54"/>
        <end position="84"/>
    </location>
</feature>
<dbReference type="AlphaFoldDB" id="A0A8H6M4G6"/>
<keyword evidence="4" id="KW-1185">Reference proteome</keyword>
<organism evidence="3 4">
    <name type="scientific">Ephemerocybe angulata</name>
    <dbReference type="NCBI Taxonomy" id="980116"/>
    <lineage>
        <taxon>Eukaryota</taxon>
        <taxon>Fungi</taxon>
        <taxon>Dikarya</taxon>
        <taxon>Basidiomycota</taxon>
        <taxon>Agaricomycotina</taxon>
        <taxon>Agaricomycetes</taxon>
        <taxon>Agaricomycetidae</taxon>
        <taxon>Agaricales</taxon>
        <taxon>Agaricineae</taxon>
        <taxon>Psathyrellaceae</taxon>
        <taxon>Ephemerocybe</taxon>
    </lineage>
</organism>
<dbReference type="Proteomes" id="UP000521943">
    <property type="component" value="Unassembled WGS sequence"/>
</dbReference>
<dbReference type="EMBL" id="JACGCI010000047">
    <property type="protein sequence ID" value="KAF6751866.1"/>
    <property type="molecule type" value="Genomic_DNA"/>
</dbReference>
<evidence type="ECO:0000313" key="4">
    <source>
        <dbReference type="Proteomes" id="UP000521943"/>
    </source>
</evidence>
<proteinExistence type="predicted"/>
<gene>
    <name evidence="3" type="ORF">DFP72DRAFT_850381</name>
</gene>
<evidence type="ECO:0000256" key="2">
    <source>
        <dbReference type="SAM" id="SignalP"/>
    </source>
</evidence>
<comment type="caution">
    <text evidence="3">The sequence shown here is derived from an EMBL/GenBank/DDBJ whole genome shotgun (WGS) entry which is preliminary data.</text>
</comment>